<reference evidence="3 4" key="1">
    <citation type="submission" date="2021-01" db="EMBL/GenBank/DDBJ databases">
        <title>Genomic Encyclopedia of Type Strains, Phase IV (KMG-IV): sequencing the most valuable type-strain genomes for metagenomic binning, comparative biology and taxonomic classification.</title>
        <authorList>
            <person name="Goeker M."/>
        </authorList>
    </citation>
    <scope>NUCLEOTIDE SEQUENCE [LARGE SCALE GENOMIC DNA]</scope>
    <source>
        <strain evidence="3 4">DSM 25879</strain>
    </source>
</reference>
<dbReference type="InterPro" id="IPR007253">
    <property type="entry name" value="Cell_wall-bd_2"/>
</dbReference>
<dbReference type="Proteomes" id="UP000737402">
    <property type="component" value="Unassembled WGS sequence"/>
</dbReference>
<dbReference type="InterPro" id="IPR002508">
    <property type="entry name" value="MurNAc-LAA_cat"/>
</dbReference>
<accession>A0ABS2NVX6</accession>
<dbReference type="PANTHER" id="PTHR30032:SF8">
    <property type="entry name" value="GERMINATION-SPECIFIC N-ACETYLMURAMOYL-L-ALANINE AMIDASE"/>
    <property type="match status" value="1"/>
</dbReference>
<name>A0ABS2NVX6_9BACI</name>
<dbReference type="SMART" id="SM00646">
    <property type="entry name" value="Ami_3"/>
    <property type="match status" value="1"/>
</dbReference>
<dbReference type="EMBL" id="JAFBED010000001">
    <property type="protein sequence ID" value="MBM7618395.1"/>
    <property type="molecule type" value="Genomic_DNA"/>
</dbReference>
<protein>
    <submittedName>
        <fullName evidence="3">N-acetylmuramoyl-L-alanine amidase/putative cell wall-binding protein</fullName>
    </submittedName>
</protein>
<keyword evidence="1" id="KW-0732">Signal</keyword>
<feature type="signal peptide" evidence="1">
    <location>
        <begin position="1"/>
        <end position="23"/>
    </location>
</feature>
<proteinExistence type="predicted"/>
<feature type="chain" id="PRO_5046666331" evidence="1">
    <location>
        <begin position="24"/>
        <end position="689"/>
    </location>
</feature>
<dbReference type="PANTHER" id="PTHR30032">
    <property type="entry name" value="N-ACETYLMURAMOYL-L-ALANINE AMIDASE-RELATED"/>
    <property type="match status" value="1"/>
</dbReference>
<sequence length="689" mass="76649">MNYLKVTSLLLFLFFMAPFVSFAEKVIVIDPGHGGKFSGTCGYSGNQTGYCEKNANLDVALRLREILKSSDIKVLMTRDTDKAFASTSADDLKERMKVANGFVQGNNENSLFLSIHHNAHPTQPLVKGFETYYYDGINEYEKDYPPDPMQLLLVDENKRFANLVHNETLKRVDMLDRKVRNNQAFFVIRNAQMPSVLVELGFMTNRDEEKYIKTPQFQQNAAQGLATAIINYFKIFEVYDQNNKKLATYDKREDALNYAKSQTKFVKVLDKDKQEIIYSSDKFKVFDKINGLMNEFYTEKEAINFAQKQPGTRVVQDKTGYIVWSNYITKKYEVYNGSVLVGQYFDYDHALSIAKSYSKSQITSIGLKEVLWTNMSGVPVDRTIAIERLRGTDRYITAIETSKKMYPTGFAEDKEEKTVFLATGEQFADALSAGPLASKSGSAPILLTKPEMLNEGALAEIKRLGANKVVIIGGYSAVSQSAEDLLTAEGLEVTRISGKDRYATNRAILTELGDLNGVFLASGQNFADALASAPIAAKKGWGILLTEKSWISELAMPYLAGKEVVIVGGTAVVSERVEHSLVGTNNITRLSGTDRYETLAKLLWHFAEDLQGETILVSTGQNFPDALVSAPLSVKNNAPLILLGNYRNRNVEAFLMAYTNNARVNNIHVIGGTSAVDDSKVSIISTKIK</sequence>
<evidence type="ECO:0000313" key="4">
    <source>
        <dbReference type="Proteomes" id="UP000737402"/>
    </source>
</evidence>
<evidence type="ECO:0000313" key="3">
    <source>
        <dbReference type="EMBL" id="MBM7618395.1"/>
    </source>
</evidence>
<keyword evidence="4" id="KW-1185">Reference proteome</keyword>
<gene>
    <name evidence="3" type="ORF">JOC95_000237</name>
</gene>
<dbReference type="Gene3D" id="3.40.50.12090">
    <property type="match status" value="2"/>
</dbReference>
<dbReference type="RefSeq" id="WP_204412653.1">
    <property type="nucleotide sequence ID" value="NZ_JAFBED010000001.1"/>
</dbReference>
<organism evidence="3 4">
    <name type="scientific">Sutcliffiella tianshenii</name>
    <dbReference type="NCBI Taxonomy" id="1463404"/>
    <lineage>
        <taxon>Bacteria</taxon>
        <taxon>Bacillati</taxon>
        <taxon>Bacillota</taxon>
        <taxon>Bacilli</taxon>
        <taxon>Bacillales</taxon>
        <taxon>Bacillaceae</taxon>
        <taxon>Sutcliffiella</taxon>
    </lineage>
</organism>
<dbReference type="Pfam" id="PF01520">
    <property type="entry name" value="Amidase_3"/>
    <property type="match status" value="1"/>
</dbReference>
<dbReference type="Gene3D" id="3.40.630.40">
    <property type="entry name" value="Zn-dependent exopeptidases"/>
    <property type="match status" value="1"/>
</dbReference>
<feature type="domain" description="MurNAc-LAA" evidence="2">
    <location>
        <begin position="103"/>
        <end position="230"/>
    </location>
</feature>
<dbReference type="Pfam" id="PF04122">
    <property type="entry name" value="CW_binding_2"/>
    <property type="match status" value="3"/>
</dbReference>
<dbReference type="SUPFAM" id="SSF53187">
    <property type="entry name" value="Zn-dependent exopeptidases"/>
    <property type="match status" value="1"/>
</dbReference>
<comment type="caution">
    <text evidence="3">The sequence shown here is derived from an EMBL/GenBank/DDBJ whole genome shotgun (WGS) entry which is preliminary data.</text>
</comment>
<dbReference type="CDD" id="cd02696">
    <property type="entry name" value="MurNAc-LAA"/>
    <property type="match status" value="1"/>
</dbReference>
<evidence type="ECO:0000259" key="2">
    <source>
        <dbReference type="SMART" id="SM00646"/>
    </source>
</evidence>
<evidence type="ECO:0000256" key="1">
    <source>
        <dbReference type="SAM" id="SignalP"/>
    </source>
</evidence>
<dbReference type="InterPro" id="IPR051922">
    <property type="entry name" value="Bact_Sporulation_Assoc"/>
</dbReference>